<keyword evidence="7" id="KW-0998">Cell outer membrane</keyword>
<dbReference type="PANTHER" id="PTHR30026:SF20">
    <property type="entry name" value="OUTER MEMBRANE PROTEIN TOLC"/>
    <property type="match status" value="1"/>
</dbReference>
<accession>A0A1H5UCG4</accession>
<evidence type="ECO:0000256" key="7">
    <source>
        <dbReference type="ARBA" id="ARBA00023237"/>
    </source>
</evidence>
<evidence type="ECO:0000313" key="9">
    <source>
        <dbReference type="EMBL" id="SEF72001.1"/>
    </source>
</evidence>
<dbReference type="InterPro" id="IPR003423">
    <property type="entry name" value="OMP_efflux"/>
</dbReference>
<evidence type="ECO:0000256" key="4">
    <source>
        <dbReference type="ARBA" id="ARBA00022452"/>
    </source>
</evidence>
<evidence type="ECO:0000256" key="5">
    <source>
        <dbReference type="ARBA" id="ARBA00022692"/>
    </source>
</evidence>
<comment type="subcellular location">
    <subcellularLocation>
        <location evidence="1">Cell outer membrane</location>
    </subcellularLocation>
</comment>
<keyword evidence="10" id="KW-1185">Reference proteome</keyword>
<dbReference type="Pfam" id="PF02321">
    <property type="entry name" value="OEP"/>
    <property type="match status" value="2"/>
</dbReference>
<dbReference type="GO" id="GO:0015288">
    <property type="term" value="F:porin activity"/>
    <property type="evidence" value="ECO:0007669"/>
    <property type="project" value="TreeGrafter"/>
</dbReference>
<organism evidence="9 10">
    <name type="scientific">Flavobacterium urumqiense</name>
    <dbReference type="NCBI Taxonomy" id="935224"/>
    <lineage>
        <taxon>Bacteria</taxon>
        <taxon>Pseudomonadati</taxon>
        <taxon>Bacteroidota</taxon>
        <taxon>Flavobacteriia</taxon>
        <taxon>Flavobacteriales</taxon>
        <taxon>Flavobacteriaceae</taxon>
        <taxon>Flavobacterium</taxon>
    </lineage>
</organism>
<evidence type="ECO:0000256" key="6">
    <source>
        <dbReference type="ARBA" id="ARBA00023136"/>
    </source>
</evidence>
<protein>
    <submittedName>
        <fullName evidence="9">Outer membrane protein</fullName>
    </submittedName>
</protein>
<feature type="signal peptide" evidence="8">
    <location>
        <begin position="1"/>
        <end position="29"/>
    </location>
</feature>
<dbReference type="GO" id="GO:0015562">
    <property type="term" value="F:efflux transmembrane transporter activity"/>
    <property type="evidence" value="ECO:0007669"/>
    <property type="project" value="InterPro"/>
</dbReference>
<evidence type="ECO:0000256" key="1">
    <source>
        <dbReference type="ARBA" id="ARBA00004442"/>
    </source>
</evidence>
<evidence type="ECO:0000313" key="10">
    <source>
        <dbReference type="Proteomes" id="UP000236737"/>
    </source>
</evidence>
<feature type="chain" id="PRO_5009285999" evidence="8">
    <location>
        <begin position="30"/>
        <end position="486"/>
    </location>
</feature>
<dbReference type="PANTHER" id="PTHR30026">
    <property type="entry name" value="OUTER MEMBRANE PROTEIN TOLC"/>
    <property type="match status" value="1"/>
</dbReference>
<keyword evidence="6" id="KW-0472">Membrane</keyword>
<keyword evidence="3" id="KW-0813">Transport</keyword>
<keyword evidence="4" id="KW-1134">Transmembrane beta strand</keyword>
<dbReference type="Proteomes" id="UP000236737">
    <property type="component" value="Unassembled WGS sequence"/>
</dbReference>
<evidence type="ECO:0000256" key="2">
    <source>
        <dbReference type="ARBA" id="ARBA00007613"/>
    </source>
</evidence>
<evidence type="ECO:0000256" key="3">
    <source>
        <dbReference type="ARBA" id="ARBA00022448"/>
    </source>
</evidence>
<evidence type="ECO:0000256" key="8">
    <source>
        <dbReference type="SAM" id="SignalP"/>
    </source>
</evidence>
<dbReference type="AlphaFoldDB" id="A0A1H5UCG4"/>
<keyword evidence="8" id="KW-0732">Signal</keyword>
<gene>
    <name evidence="9" type="ORF">SAMN04488130_102173</name>
</gene>
<dbReference type="SUPFAM" id="SSF56954">
    <property type="entry name" value="Outer membrane efflux proteins (OEP)"/>
    <property type="match status" value="1"/>
</dbReference>
<dbReference type="Gene3D" id="1.20.1600.10">
    <property type="entry name" value="Outer membrane efflux proteins (OEP)"/>
    <property type="match status" value="1"/>
</dbReference>
<keyword evidence="5" id="KW-0812">Transmembrane</keyword>
<dbReference type="EMBL" id="FNVP01000002">
    <property type="protein sequence ID" value="SEF72001.1"/>
    <property type="molecule type" value="Genomic_DNA"/>
</dbReference>
<name>A0A1H5UCG4_9FLAO</name>
<dbReference type="InterPro" id="IPR051906">
    <property type="entry name" value="TolC-like"/>
</dbReference>
<dbReference type="GO" id="GO:0009279">
    <property type="term" value="C:cell outer membrane"/>
    <property type="evidence" value="ECO:0007669"/>
    <property type="project" value="UniProtKB-SubCell"/>
</dbReference>
<comment type="similarity">
    <text evidence="2">Belongs to the outer membrane factor (OMF) (TC 1.B.17) family.</text>
</comment>
<sequence length="486" mass="54344">MLHFYQMNMKKKSCISFVFIVLFGLSAQAQSKKWTLEECVNYAVQNNISIKQTELDSKTAMIDKKGAIGNFLPSVNANASHSWNIGLNQDITTGLLRNQTSQFTSAGASVGIDIYKGLQNQNTLRRANLSIVAAKYQLLKMKEDVALNVANAFLQILFNKENLKVQQEQKAFNEKQYSRSEELVKAGSIPRGDLLDIKATVASNNQSVIAADNALLISKLSLAQLLQLKDFENFDVIDNTSIKDENNILAQTPTAIYDKAKEIRTELKIAQTNLEIAEKNVAIAKGGFQPTLQAFYNFNTRAGYSDRIIGYGPNTNNPTSIIGYVQETNQNVLQPTYTPILGKALPVFDQFNDNKGQSFGAQLSIPIFNGFSARNNVERSKVSLERSKIALEQQDLDLQRNVYTAFTDAKGALNAHESSIVALESRQESYNYAKEKYAVGLMNSFDFNQSQTLLSNAQSEVIRTKYDYIFKIKILEFYFGIPIIKN</sequence>
<dbReference type="GO" id="GO:1990281">
    <property type="term" value="C:efflux pump complex"/>
    <property type="evidence" value="ECO:0007669"/>
    <property type="project" value="TreeGrafter"/>
</dbReference>
<proteinExistence type="inferred from homology"/>
<reference evidence="10" key="1">
    <citation type="submission" date="2016-10" db="EMBL/GenBank/DDBJ databases">
        <authorList>
            <person name="Varghese N."/>
            <person name="Submissions S."/>
        </authorList>
    </citation>
    <scope>NUCLEOTIDE SEQUENCE [LARGE SCALE GENOMIC DNA]</scope>
    <source>
        <strain evidence="10">CGMCC 1.9230</strain>
    </source>
</reference>